<dbReference type="KEGG" id="pavi:110756427"/>
<organism evidence="4 5">
    <name type="scientific">Prunus avium</name>
    <name type="common">Cherry</name>
    <name type="synonym">Cerasus avium</name>
    <dbReference type="NCBI Taxonomy" id="42229"/>
    <lineage>
        <taxon>Eukaryota</taxon>
        <taxon>Viridiplantae</taxon>
        <taxon>Streptophyta</taxon>
        <taxon>Embryophyta</taxon>
        <taxon>Tracheophyta</taxon>
        <taxon>Spermatophyta</taxon>
        <taxon>Magnoliopsida</taxon>
        <taxon>eudicotyledons</taxon>
        <taxon>Gunneridae</taxon>
        <taxon>Pentapetalae</taxon>
        <taxon>rosids</taxon>
        <taxon>fabids</taxon>
        <taxon>Rosales</taxon>
        <taxon>Rosaceae</taxon>
        <taxon>Amygdaloideae</taxon>
        <taxon>Amygdaleae</taxon>
        <taxon>Prunus</taxon>
    </lineage>
</organism>
<dbReference type="PANTHER" id="PTHR11941:SF171">
    <property type="entry name" value="SD19268P"/>
    <property type="match status" value="1"/>
</dbReference>
<gene>
    <name evidence="5" type="primary">LOC110756427</name>
</gene>
<accession>A0A6P5SJ23</accession>
<dbReference type="GO" id="GO:0006635">
    <property type="term" value="P:fatty acid beta-oxidation"/>
    <property type="evidence" value="ECO:0007669"/>
    <property type="project" value="TreeGrafter"/>
</dbReference>
<dbReference type="Gene3D" id="1.10.12.10">
    <property type="entry name" value="Lyase 2-enoyl-coa Hydratase, Chain A, domain 2"/>
    <property type="match status" value="1"/>
</dbReference>
<dbReference type="CDD" id="cd06558">
    <property type="entry name" value="crotonase-like"/>
    <property type="match status" value="1"/>
</dbReference>
<dbReference type="GO" id="GO:0016836">
    <property type="term" value="F:hydro-lyase activity"/>
    <property type="evidence" value="ECO:0007669"/>
    <property type="project" value="UniProtKB-ARBA"/>
</dbReference>
<evidence type="ECO:0000313" key="4">
    <source>
        <dbReference type="Proteomes" id="UP000515124"/>
    </source>
</evidence>
<evidence type="ECO:0000256" key="2">
    <source>
        <dbReference type="ARBA" id="ARBA00023239"/>
    </source>
</evidence>
<dbReference type="InterPro" id="IPR014748">
    <property type="entry name" value="Enoyl-CoA_hydra_C"/>
</dbReference>
<dbReference type="Proteomes" id="UP000515124">
    <property type="component" value="Unplaced"/>
</dbReference>
<dbReference type="Gene3D" id="3.90.226.20">
    <property type="match status" value="1"/>
</dbReference>
<protein>
    <submittedName>
        <fullName evidence="5">Probable enoyl-CoA hydratase 2, mitochondrial</fullName>
    </submittedName>
</protein>
<dbReference type="PROSITE" id="PS00166">
    <property type="entry name" value="ENOYL_COA_HYDRATASE"/>
    <property type="match status" value="1"/>
</dbReference>
<proteinExistence type="inferred from homology"/>
<name>A0A6P5SJ23_PRUAV</name>
<dbReference type="InterPro" id="IPR018376">
    <property type="entry name" value="Enoyl-CoA_hyd/isom_CS"/>
</dbReference>
<dbReference type="Pfam" id="PF00378">
    <property type="entry name" value="ECH_1"/>
    <property type="match status" value="1"/>
</dbReference>
<dbReference type="AlphaFoldDB" id="A0A6P5SJ23"/>
<dbReference type="InterPro" id="IPR001753">
    <property type="entry name" value="Enoyl-CoA_hydra/iso"/>
</dbReference>
<dbReference type="FunFam" id="1.10.12.10:FF:000001">
    <property type="entry name" value="Probable enoyl-CoA hydratase, mitochondrial"/>
    <property type="match status" value="1"/>
</dbReference>
<sequence>MDELPTTTLNCVSKRIFETIVIVKSRILSQPPKLRATFSFLEALCIPTIAVIEGAALGGGLEMALSCDLRICGEEAVMGLPETGLAIIPGAGGTQRLPRIVGKALAKELIFTGRKIGGREAMSIGLVNYCVPDGEAHLKALEIARNINEKGPIALRMAKKAIDEGLEVHKTSSLALEEECYEQTLNTNDRLEALAAFAEKRKPRYTGD</sequence>
<dbReference type="InterPro" id="IPR029045">
    <property type="entry name" value="ClpP/crotonase-like_dom_sf"/>
</dbReference>
<evidence type="ECO:0000256" key="1">
    <source>
        <dbReference type="ARBA" id="ARBA00005254"/>
    </source>
</evidence>
<comment type="similarity">
    <text evidence="1 3">Belongs to the enoyl-CoA hydratase/isomerase family.</text>
</comment>
<dbReference type="GeneID" id="110756427"/>
<dbReference type="RefSeq" id="XP_021813551.1">
    <property type="nucleotide sequence ID" value="XM_021957859.1"/>
</dbReference>
<reference evidence="5" key="1">
    <citation type="submission" date="2025-08" db="UniProtKB">
        <authorList>
            <consortium name="RefSeq"/>
        </authorList>
    </citation>
    <scope>IDENTIFICATION</scope>
</reference>
<keyword evidence="2" id="KW-0456">Lyase</keyword>
<dbReference type="SUPFAM" id="SSF52096">
    <property type="entry name" value="ClpP/crotonase"/>
    <property type="match status" value="1"/>
</dbReference>
<evidence type="ECO:0000256" key="3">
    <source>
        <dbReference type="RuleBase" id="RU003707"/>
    </source>
</evidence>
<evidence type="ECO:0000313" key="5">
    <source>
        <dbReference type="RefSeq" id="XP_021813551.1"/>
    </source>
</evidence>
<keyword evidence="4" id="KW-1185">Reference proteome</keyword>
<dbReference type="PANTHER" id="PTHR11941">
    <property type="entry name" value="ENOYL-COA HYDRATASE-RELATED"/>
    <property type="match status" value="1"/>
</dbReference>
<dbReference type="GO" id="GO:0005739">
    <property type="term" value="C:mitochondrion"/>
    <property type="evidence" value="ECO:0007669"/>
    <property type="project" value="TreeGrafter"/>
</dbReference>